<comment type="similarity">
    <text evidence="2 7">Belongs to the cytochrome c oxidase subunit 3 family.</text>
</comment>
<evidence type="ECO:0000256" key="6">
    <source>
        <dbReference type="ARBA" id="ARBA00023136"/>
    </source>
</evidence>
<dbReference type="PANTHER" id="PTHR11403">
    <property type="entry name" value="CYTOCHROME C OXIDASE SUBUNIT III"/>
    <property type="match status" value="1"/>
</dbReference>
<dbReference type="Gene3D" id="1.20.120.80">
    <property type="entry name" value="Cytochrome c oxidase, subunit III, four-helix bundle"/>
    <property type="match status" value="1"/>
</dbReference>
<feature type="transmembrane region" description="Helical" evidence="8">
    <location>
        <begin position="186"/>
        <end position="206"/>
    </location>
</feature>
<dbReference type="KEGG" id="hds:HSR122_1647"/>
<keyword evidence="3" id="KW-1003">Cell membrane</keyword>
<dbReference type="CDD" id="cd00386">
    <property type="entry name" value="Heme_Cu_Oxidase_III_like"/>
    <property type="match status" value="1"/>
</dbReference>
<evidence type="ECO:0000256" key="4">
    <source>
        <dbReference type="ARBA" id="ARBA00022692"/>
    </source>
</evidence>
<evidence type="ECO:0000313" key="10">
    <source>
        <dbReference type="EMBL" id="QSG09038.1"/>
    </source>
</evidence>
<reference evidence="10 11" key="1">
    <citation type="submission" date="2020-11" db="EMBL/GenBank/DDBJ databases">
        <title>Carbohydrate-dependent, anaerobic sulfur respiration: A novel catabolism in halophilic archaea.</title>
        <authorList>
            <person name="Sorokin D.Y."/>
            <person name="Messina E."/>
            <person name="Smedile F."/>
            <person name="La Cono V."/>
            <person name="Hallsworth J.E."/>
            <person name="Yakimov M.M."/>
        </authorList>
    </citation>
    <scope>NUCLEOTIDE SEQUENCE [LARGE SCALE GENOMIC DNA]</scope>
    <source>
        <strain evidence="10 11">HSR12-2</strain>
    </source>
</reference>
<evidence type="ECO:0000256" key="3">
    <source>
        <dbReference type="ARBA" id="ARBA00022475"/>
    </source>
</evidence>
<dbReference type="FunFam" id="1.20.120.80:FF:000001">
    <property type="entry name" value="Cytochrome (Ubi)quinol oxidase subunit III"/>
    <property type="match status" value="1"/>
</dbReference>
<organism evidence="10 11">
    <name type="scientific">Halapricum desulfuricans</name>
    <dbReference type="NCBI Taxonomy" id="2841257"/>
    <lineage>
        <taxon>Archaea</taxon>
        <taxon>Methanobacteriati</taxon>
        <taxon>Methanobacteriota</taxon>
        <taxon>Stenosarchaea group</taxon>
        <taxon>Halobacteria</taxon>
        <taxon>Halobacteriales</taxon>
        <taxon>Haloarculaceae</taxon>
        <taxon>Halapricum</taxon>
    </lineage>
</organism>
<comment type="subcellular location">
    <subcellularLocation>
        <location evidence="1 7">Cell membrane</location>
        <topology evidence="1 7">Multi-pass membrane protein</topology>
    </subcellularLocation>
</comment>
<dbReference type="GO" id="GO:0005886">
    <property type="term" value="C:plasma membrane"/>
    <property type="evidence" value="ECO:0007669"/>
    <property type="project" value="UniProtKB-SubCell"/>
</dbReference>
<evidence type="ECO:0000313" key="11">
    <source>
        <dbReference type="Proteomes" id="UP000662973"/>
    </source>
</evidence>
<dbReference type="InterPro" id="IPR000298">
    <property type="entry name" value="Cyt_c_oxidase-like_su3"/>
</dbReference>
<feature type="transmembrane region" description="Helical" evidence="8">
    <location>
        <begin position="153"/>
        <end position="174"/>
    </location>
</feature>
<protein>
    <submittedName>
        <fullName evidence="10">Heme/copper-type cytochrome/quinol oxidase, subunit 3</fullName>
    </submittedName>
</protein>
<dbReference type="PROSITE" id="PS50253">
    <property type="entry name" value="COX3"/>
    <property type="match status" value="1"/>
</dbReference>
<feature type="domain" description="Heme-copper oxidase subunit III family profile" evidence="9">
    <location>
        <begin position="20"/>
        <end position="292"/>
    </location>
</feature>
<dbReference type="Pfam" id="PF00510">
    <property type="entry name" value="COX3"/>
    <property type="match status" value="1"/>
</dbReference>
<sequence length="293" mass="31762">MGMSTADSEDHGGHHLPAVEDWPRGFGEASWWPFVTAVGGALVYVGVALVIWSSSSNPTLTTVGGTAVTLRVAAGGVLSTSVLLLLGGIYGWLYHAFVATYWEHGTEQRSSSSLRFGMVLFLGSEIATFGAGFVYYFFIRSGAWSTDAFPELLGSLVLINTAILLASSVTLHFAHVALRNGNRRRYVRLLGLTLLLGLIFIGGQAYEYYEFIVHKGFTVQGGAFNSAFYGLTGLHGAHVSLGALLLGIVFVRSLMGQYTQDRHTSVSTVSMYWHFVDLVWVFLVVSLYVGAEL</sequence>
<name>A0A897N9P3_9EURY</name>
<evidence type="ECO:0000256" key="5">
    <source>
        <dbReference type="ARBA" id="ARBA00022989"/>
    </source>
</evidence>
<dbReference type="Proteomes" id="UP000662973">
    <property type="component" value="Chromosome"/>
</dbReference>
<dbReference type="PANTHER" id="PTHR11403:SF2">
    <property type="entry name" value="CYTOCHROME BO(3) UBIQUINOL OXIDASE SUBUNIT 3"/>
    <property type="match status" value="1"/>
</dbReference>
<evidence type="ECO:0000256" key="1">
    <source>
        <dbReference type="ARBA" id="ARBA00004651"/>
    </source>
</evidence>
<keyword evidence="4 7" id="KW-0812">Transmembrane</keyword>
<dbReference type="InterPro" id="IPR013833">
    <property type="entry name" value="Cyt_c_oxidase_su3_a-hlx"/>
</dbReference>
<keyword evidence="6 8" id="KW-0472">Membrane</keyword>
<dbReference type="EMBL" id="CP064788">
    <property type="protein sequence ID" value="QSG09038.1"/>
    <property type="molecule type" value="Genomic_DNA"/>
</dbReference>
<evidence type="ECO:0000256" key="7">
    <source>
        <dbReference type="RuleBase" id="RU003376"/>
    </source>
</evidence>
<gene>
    <name evidence="10" type="primary">cyoC</name>
    <name evidence="10" type="ORF">HSR122_1647</name>
</gene>
<dbReference type="GO" id="GO:0004129">
    <property type="term" value="F:cytochrome-c oxidase activity"/>
    <property type="evidence" value="ECO:0007669"/>
    <property type="project" value="InterPro"/>
</dbReference>
<evidence type="ECO:0000256" key="2">
    <source>
        <dbReference type="ARBA" id="ARBA00010581"/>
    </source>
</evidence>
<feature type="transmembrane region" description="Helical" evidence="8">
    <location>
        <begin position="72"/>
        <end position="93"/>
    </location>
</feature>
<feature type="transmembrane region" description="Helical" evidence="8">
    <location>
        <begin position="226"/>
        <end position="251"/>
    </location>
</feature>
<feature type="transmembrane region" description="Helical" evidence="8">
    <location>
        <begin position="31"/>
        <end position="52"/>
    </location>
</feature>
<dbReference type="AlphaFoldDB" id="A0A897N9P3"/>
<feature type="transmembrane region" description="Helical" evidence="8">
    <location>
        <begin position="114"/>
        <end position="138"/>
    </location>
</feature>
<dbReference type="InterPro" id="IPR024791">
    <property type="entry name" value="Cyt_c/ubiquinol_Oxase_su3"/>
</dbReference>
<dbReference type="GO" id="GO:0019646">
    <property type="term" value="P:aerobic electron transport chain"/>
    <property type="evidence" value="ECO:0007669"/>
    <property type="project" value="InterPro"/>
</dbReference>
<keyword evidence="5 8" id="KW-1133">Transmembrane helix</keyword>
<dbReference type="SUPFAM" id="SSF81452">
    <property type="entry name" value="Cytochrome c oxidase subunit III-like"/>
    <property type="match status" value="1"/>
</dbReference>
<evidence type="ECO:0000259" key="9">
    <source>
        <dbReference type="PROSITE" id="PS50253"/>
    </source>
</evidence>
<accession>A0A897N9P3</accession>
<proteinExistence type="inferred from homology"/>
<keyword evidence="11" id="KW-1185">Reference proteome</keyword>
<dbReference type="InterPro" id="IPR035973">
    <property type="entry name" value="Cyt_c_oxidase_su3-like_sf"/>
</dbReference>
<feature type="transmembrane region" description="Helical" evidence="8">
    <location>
        <begin position="272"/>
        <end position="291"/>
    </location>
</feature>
<evidence type="ECO:0000256" key="8">
    <source>
        <dbReference type="SAM" id="Phobius"/>
    </source>
</evidence>